<dbReference type="EMBL" id="CABDUW010000058">
    <property type="protein sequence ID" value="VTJ55944.1"/>
    <property type="molecule type" value="Genomic_DNA"/>
</dbReference>
<accession>A0A5E4AF78</accession>
<gene>
    <name evidence="1" type="ORF">GHT09_000979</name>
    <name evidence="2" type="ORF">MONAX_5E007732</name>
</gene>
<evidence type="ECO:0000313" key="2">
    <source>
        <dbReference type="EMBL" id="VTJ55944.1"/>
    </source>
</evidence>
<dbReference type="EMBL" id="WJEC01007802">
    <property type="protein sequence ID" value="KAF7467459.1"/>
    <property type="molecule type" value="Genomic_DNA"/>
</dbReference>
<name>A0A5E4AF78_MARMO</name>
<evidence type="ECO:0000313" key="1">
    <source>
        <dbReference type="EMBL" id="KAF7467459.1"/>
    </source>
</evidence>
<dbReference type="Proteomes" id="UP000662637">
    <property type="component" value="Unassembled WGS sequence"/>
</dbReference>
<dbReference type="Proteomes" id="UP000335636">
    <property type="component" value="Unassembled WGS sequence"/>
</dbReference>
<reference evidence="1" key="2">
    <citation type="submission" date="2020-08" db="EMBL/GenBank/DDBJ databases">
        <authorList>
            <person name="Shumante A."/>
            <person name="Zimin A.V."/>
            <person name="Puiu D."/>
            <person name="Salzberg S.L."/>
        </authorList>
    </citation>
    <scope>NUCLEOTIDE SEQUENCE</scope>
    <source>
        <strain evidence="1">WC2-LM</strain>
        <tissue evidence="1">Liver</tissue>
    </source>
</reference>
<dbReference type="AlphaFoldDB" id="A0A5E4AF78"/>
<evidence type="ECO:0000313" key="3">
    <source>
        <dbReference type="Proteomes" id="UP000335636"/>
    </source>
</evidence>
<sequence>MQLMPTLLLTPWRLPGDAAPTAAAAVATAAIHCLLPATTPTTLPPWPRGLLQGGLQVELYMAAPILEHQPGPGAQVPVGLPPQKPLPGDSSRDLQIQCGVPVGLEEPGVFLLRALVALVLLLHLGVAPLHEWIPGLSAIGAA</sequence>
<reference evidence="2 3" key="1">
    <citation type="submission" date="2019-04" db="EMBL/GenBank/DDBJ databases">
        <authorList>
            <person name="Alioto T."/>
            <person name="Alioto T."/>
        </authorList>
    </citation>
    <scope>NUCLEOTIDE SEQUENCE [LARGE SCALE GENOMIC DNA]</scope>
</reference>
<protein>
    <submittedName>
        <fullName evidence="2">Uncharacterized protein</fullName>
    </submittedName>
</protein>
<proteinExistence type="predicted"/>
<keyword evidence="3" id="KW-1185">Reference proteome</keyword>
<organism evidence="2 3">
    <name type="scientific">Marmota monax</name>
    <name type="common">Woodchuck</name>
    <dbReference type="NCBI Taxonomy" id="9995"/>
    <lineage>
        <taxon>Eukaryota</taxon>
        <taxon>Metazoa</taxon>
        <taxon>Chordata</taxon>
        <taxon>Craniata</taxon>
        <taxon>Vertebrata</taxon>
        <taxon>Euteleostomi</taxon>
        <taxon>Mammalia</taxon>
        <taxon>Eutheria</taxon>
        <taxon>Euarchontoglires</taxon>
        <taxon>Glires</taxon>
        <taxon>Rodentia</taxon>
        <taxon>Sciuromorpha</taxon>
        <taxon>Sciuridae</taxon>
        <taxon>Xerinae</taxon>
        <taxon>Marmotini</taxon>
        <taxon>Marmota</taxon>
    </lineage>
</organism>